<evidence type="ECO:0000313" key="1">
    <source>
        <dbReference type="EMBL" id="OJD15121.1"/>
    </source>
</evidence>
<organism evidence="1 2">
    <name type="scientific">Emergomyces pasteurianus Ep9510</name>
    <dbReference type="NCBI Taxonomy" id="1447872"/>
    <lineage>
        <taxon>Eukaryota</taxon>
        <taxon>Fungi</taxon>
        <taxon>Dikarya</taxon>
        <taxon>Ascomycota</taxon>
        <taxon>Pezizomycotina</taxon>
        <taxon>Eurotiomycetes</taxon>
        <taxon>Eurotiomycetidae</taxon>
        <taxon>Onygenales</taxon>
        <taxon>Ajellomycetaceae</taxon>
        <taxon>Emergomyces</taxon>
    </lineage>
</organism>
<protein>
    <submittedName>
        <fullName evidence="1">Uncharacterized protein</fullName>
    </submittedName>
</protein>
<accession>A0A1J9PF63</accession>
<proteinExistence type="predicted"/>
<reference evidence="1 2" key="1">
    <citation type="submission" date="2015-07" db="EMBL/GenBank/DDBJ databases">
        <title>Emmonsia species relationships and genome sequence.</title>
        <authorList>
            <consortium name="The Broad Institute Genomics Platform"/>
            <person name="Cuomo C.A."/>
            <person name="Munoz J.F."/>
            <person name="Imamovic A."/>
            <person name="Priest M.E."/>
            <person name="Young S."/>
            <person name="Clay O.K."/>
            <person name="McEwen J.G."/>
        </authorList>
    </citation>
    <scope>NUCLEOTIDE SEQUENCE [LARGE SCALE GENOMIC DNA]</scope>
    <source>
        <strain evidence="1 2">UAMH 9510</strain>
    </source>
</reference>
<sequence>MCVQDVGRVLSSDLLEDVCSAVLIGHPAQGWESEAPSDSGSACRFELARRRAKNRYTQEALGLVQFLLKL</sequence>
<evidence type="ECO:0000313" key="2">
    <source>
        <dbReference type="Proteomes" id="UP000182235"/>
    </source>
</evidence>
<dbReference type="Proteomes" id="UP000182235">
    <property type="component" value="Unassembled WGS sequence"/>
</dbReference>
<dbReference type="VEuPathDB" id="FungiDB:AJ78_04606"/>
<name>A0A1J9PF63_9EURO</name>
<gene>
    <name evidence="1" type="ORF">AJ78_04606</name>
</gene>
<dbReference type="AlphaFoldDB" id="A0A1J9PF63"/>
<keyword evidence="2" id="KW-1185">Reference proteome</keyword>
<dbReference type="EMBL" id="LGRN01000175">
    <property type="protein sequence ID" value="OJD15121.1"/>
    <property type="molecule type" value="Genomic_DNA"/>
</dbReference>
<comment type="caution">
    <text evidence="1">The sequence shown here is derived from an EMBL/GenBank/DDBJ whole genome shotgun (WGS) entry which is preliminary data.</text>
</comment>